<dbReference type="Proteomes" id="UP001465717">
    <property type="component" value="Unassembled WGS sequence"/>
</dbReference>
<protein>
    <submittedName>
        <fullName evidence="2">Uncharacterized protein</fullName>
    </submittedName>
</protein>
<sequence length="690" mass="76956">MANENKYQSLSQIDYCMRQYFSRYMAPALTNEVRSLRQKQSREFRDSWNQNASPFVPVNMQIRNADMQLKVNSTWYKKTSDDLISRCKAWWGKDAKFSKDYQTFLDSFYRELVRQNGGKGSEKLAAFAENYVARRFQDFILEQLAREKVPKNSATYIARKAMDDSLLGLLPQIGPKKGEHDSLIEKKAEDLYNPNMLEQGMAISGAMAIDAAMTGGYASGNSLLVKGATKAGIKVAPKTASFLNSAWSGATIDGSLRAGLAIGNNKGWQNEKYAKQDSKEIFHDEDAIKKIQTGSDAIRKANTEVMYQLNSQLERKIKTSAPTFSMYSRKEMDHFYASHKNQPEKLLSQIKADFSRQAIPFRENSQPASWMLKLDKKRLEQCASGFYAIAMEMSKRKREWINVAGRHMTFKEVSQRAFDYAQAAVILEKKHAAPKAVLQKDSWDENMRQLDDIINQTAIPAAYTQQEGSVETSNNPAGIQDSGTQSGNQEQSSTLTKEMFSGWEDALDKVGLSGFSDVTKNMGYVLAMLPDMIIGMFTGKNPNLQLEDNLLPLSSIFGGMFVRNPLLKLLLVGFGGANLLNNAGHAALGIARNTAVQNPTYKKYEEECLNPRISHPAIKGNSMIADVDGKPCVIGISETAIVAYEKGFLPLSTLANAVLRKYDENSALAAGEYERGIGQQEHLDQSKGIK</sequence>
<keyword evidence="3" id="KW-1185">Reference proteome</keyword>
<feature type="region of interest" description="Disordered" evidence="1">
    <location>
        <begin position="464"/>
        <end position="495"/>
    </location>
</feature>
<comment type="caution">
    <text evidence="2">The sequence shown here is derived from an EMBL/GenBank/DDBJ whole genome shotgun (WGS) entry which is preliminary data.</text>
</comment>
<evidence type="ECO:0000256" key="1">
    <source>
        <dbReference type="SAM" id="MobiDB-lite"/>
    </source>
</evidence>
<proteinExistence type="predicted"/>
<reference evidence="2 3" key="1">
    <citation type="submission" date="2024-04" db="EMBL/GenBank/DDBJ databases">
        <title>Human intestinal bacterial collection.</title>
        <authorList>
            <person name="Pauvert C."/>
            <person name="Hitch T.C.A."/>
            <person name="Clavel T."/>
        </authorList>
    </citation>
    <scope>NUCLEOTIDE SEQUENCE [LARGE SCALE GENOMIC DNA]</scope>
    <source>
        <strain evidence="2 3">CLA-AA-H174</strain>
    </source>
</reference>
<organism evidence="2 3">
    <name type="scientific">Segatella sinensis</name>
    <dbReference type="NCBI Taxonomy" id="3085167"/>
    <lineage>
        <taxon>Bacteria</taxon>
        <taxon>Pseudomonadati</taxon>
        <taxon>Bacteroidota</taxon>
        <taxon>Bacteroidia</taxon>
        <taxon>Bacteroidales</taxon>
        <taxon>Prevotellaceae</taxon>
        <taxon>Segatella</taxon>
    </lineage>
</organism>
<gene>
    <name evidence="2" type="ORF">AAAT87_03765</name>
</gene>
<evidence type="ECO:0000313" key="3">
    <source>
        <dbReference type="Proteomes" id="UP001465717"/>
    </source>
</evidence>
<dbReference type="EMBL" id="JBBNGE010000008">
    <property type="protein sequence ID" value="MEQ2507398.1"/>
    <property type="molecule type" value="Genomic_DNA"/>
</dbReference>
<evidence type="ECO:0000313" key="2">
    <source>
        <dbReference type="EMBL" id="MEQ2507398.1"/>
    </source>
</evidence>
<accession>A0ABV1FW87</accession>
<dbReference type="RefSeq" id="WP_349225675.1">
    <property type="nucleotide sequence ID" value="NZ_JBBNFG020000004.1"/>
</dbReference>
<name>A0ABV1FW87_9BACT</name>